<proteinExistence type="predicted"/>
<sequence length="213" mass="23339">MAAGKTKKNAGQSEKGRPLGGGASGFLPGTETSPQVVISAGLLKIFGVGTLIIGDSGVGKSESSLELIARGHKFVSDDVVEIFRDERGLLHGRSPRLTRNFMEIRGLGIINIKEIFGARAILEETPIDLVIRLKKWSKKMEIDRLGLKFPEDFRLAGMTVPQLHIPVAPGRNIATLIEVACRVFVLRKKGYEAAQDIVRRLDRKLARKNEKSS</sequence>
<dbReference type="CDD" id="cd01918">
    <property type="entry name" value="HprK_C"/>
    <property type="match status" value="1"/>
</dbReference>
<dbReference type="Gene3D" id="3.40.50.300">
    <property type="entry name" value="P-loop containing nucleotide triphosphate hydrolases"/>
    <property type="match status" value="1"/>
</dbReference>
<dbReference type="EMBL" id="QUAH01000004">
    <property type="protein sequence ID" value="RFT16223.1"/>
    <property type="molecule type" value="Genomic_DNA"/>
</dbReference>
<feature type="region of interest" description="Disordered" evidence="1">
    <location>
        <begin position="1"/>
        <end position="26"/>
    </location>
</feature>
<dbReference type="InterPro" id="IPR011104">
    <property type="entry name" value="Hpr_kin/Pase_C"/>
</dbReference>
<feature type="domain" description="HPr kinase/phosphorylase C-terminal" evidence="2">
    <location>
        <begin position="33"/>
        <end position="200"/>
    </location>
</feature>
<dbReference type="GO" id="GO:0006109">
    <property type="term" value="P:regulation of carbohydrate metabolic process"/>
    <property type="evidence" value="ECO:0007669"/>
    <property type="project" value="InterPro"/>
</dbReference>
<evidence type="ECO:0000313" key="4">
    <source>
        <dbReference type="Proteomes" id="UP000257323"/>
    </source>
</evidence>
<keyword evidence="3" id="KW-0418">Kinase</keyword>
<comment type="caution">
    <text evidence="3">The sequence shown here is derived from an EMBL/GenBank/DDBJ whole genome shotgun (WGS) entry which is preliminary data.</text>
</comment>
<dbReference type="InterPro" id="IPR027417">
    <property type="entry name" value="P-loop_NTPase"/>
</dbReference>
<evidence type="ECO:0000259" key="2">
    <source>
        <dbReference type="Pfam" id="PF07475"/>
    </source>
</evidence>
<dbReference type="AlphaFoldDB" id="A0A3E2BN90"/>
<dbReference type="GO" id="GO:0005524">
    <property type="term" value="F:ATP binding"/>
    <property type="evidence" value="ECO:0007669"/>
    <property type="project" value="InterPro"/>
</dbReference>
<evidence type="ECO:0000256" key="1">
    <source>
        <dbReference type="SAM" id="MobiDB-lite"/>
    </source>
</evidence>
<keyword evidence="3" id="KW-0808">Transferase</keyword>
<dbReference type="GO" id="GO:0000155">
    <property type="term" value="F:phosphorelay sensor kinase activity"/>
    <property type="evidence" value="ECO:0007669"/>
    <property type="project" value="InterPro"/>
</dbReference>
<name>A0A3E2BN90_9BACT</name>
<organism evidence="3 4">
    <name type="scientific">Candidatus Saccharicenans subterraneus</name>
    <dbReference type="NCBI Taxonomy" id="2508984"/>
    <lineage>
        <taxon>Bacteria</taxon>
        <taxon>Candidatus Aminicenantota</taxon>
        <taxon>Candidatus Aminicenantia</taxon>
        <taxon>Candidatus Aminicenantales</taxon>
        <taxon>Candidatus Saccharicenantaceae</taxon>
        <taxon>Candidatus Saccharicenans</taxon>
    </lineage>
</organism>
<dbReference type="PANTHER" id="PTHR30305:SF1">
    <property type="entry name" value="HPR KINASE_PHOSPHORYLASE"/>
    <property type="match status" value="1"/>
</dbReference>
<gene>
    <name evidence="3" type="ORF">OP8BY_1827</name>
</gene>
<dbReference type="SUPFAM" id="SSF53795">
    <property type="entry name" value="PEP carboxykinase-like"/>
    <property type="match status" value="1"/>
</dbReference>
<reference evidence="3 4" key="1">
    <citation type="submission" date="2018-08" db="EMBL/GenBank/DDBJ databases">
        <title>Genome analysis of the thermophilic bacterium of the candidate phylum Aminicenantes from deep subsurface aquifer revealed its physiology and ecological role.</title>
        <authorList>
            <person name="Kadnikov V.V."/>
            <person name="Mardanov A.V."/>
            <person name="Beletsky A.V."/>
            <person name="Karnachuk O.V."/>
            <person name="Ravin N.V."/>
        </authorList>
    </citation>
    <scope>NUCLEOTIDE SEQUENCE [LARGE SCALE GENOMIC DNA]</scope>
    <source>
        <strain evidence="3">BY38</strain>
    </source>
</reference>
<dbReference type="Pfam" id="PF07475">
    <property type="entry name" value="Hpr_kinase_C"/>
    <property type="match status" value="1"/>
</dbReference>
<dbReference type="PANTHER" id="PTHR30305">
    <property type="entry name" value="PROTEIN YJDM-RELATED"/>
    <property type="match status" value="1"/>
</dbReference>
<accession>A0A3E2BN90</accession>
<dbReference type="Proteomes" id="UP000257323">
    <property type="component" value="Unassembled WGS sequence"/>
</dbReference>
<evidence type="ECO:0000313" key="3">
    <source>
        <dbReference type="EMBL" id="RFT16223.1"/>
    </source>
</evidence>
<protein>
    <submittedName>
        <fullName evidence="3">HPr kinase/phosphorylase</fullName>
    </submittedName>
</protein>